<dbReference type="EMBL" id="AP017378">
    <property type="protein sequence ID" value="BBD09949.1"/>
    <property type="molecule type" value="Genomic_DNA"/>
</dbReference>
<keyword evidence="1" id="KW-0732">Signal</keyword>
<dbReference type="Proteomes" id="UP000269883">
    <property type="component" value="Chromosome"/>
</dbReference>
<dbReference type="OrthoDB" id="5397223at2"/>
<evidence type="ECO:0000256" key="1">
    <source>
        <dbReference type="SAM" id="SignalP"/>
    </source>
</evidence>
<evidence type="ECO:0000313" key="3">
    <source>
        <dbReference type="Proteomes" id="UP000269883"/>
    </source>
</evidence>
<reference evidence="2 3" key="1">
    <citation type="journal article" date="2018" name="Sci. Adv.">
        <title>Multi-heme cytochromes provide a pathway for survival in energy-limited environments.</title>
        <authorList>
            <person name="Deng X."/>
            <person name="Dohmae N."/>
            <person name="Nealson K.H."/>
            <person name="Hashimoto K."/>
            <person name="Okamoto A."/>
        </authorList>
    </citation>
    <scope>NUCLEOTIDE SEQUENCE [LARGE SCALE GENOMIC DNA]</scope>
    <source>
        <strain evidence="2 3">IS5</strain>
    </source>
</reference>
<proteinExistence type="predicted"/>
<accession>A0A2Z6B358</accession>
<name>A0A2Z6B358_9BACT</name>
<sequence>MNKVIFSAVFAFVLAISGTAQAMEDMDHGSTAKGGSFKHAAMTDGIHAEFQVMSLASMNMSDPDGKTHHVMAMFMKDGKKIEKAVGKVKLIAPSGKEQVGTLKDFGGGNFATNFNIDEPGKWGVICLFKDDAGKHTVKFWYHSM</sequence>
<evidence type="ECO:0008006" key="4">
    <source>
        <dbReference type="Google" id="ProtNLM"/>
    </source>
</evidence>
<dbReference type="KEGG" id="dfl:DFE_3223"/>
<gene>
    <name evidence="2" type="ORF">DFE_3223</name>
</gene>
<feature type="signal peptide" evidence="1">
    <location>
        <begin position="1"/>
        <end position="22"/>
    </location>
</feature>
<evidence type="ECO:0000313" key="2">
    <source>
        <dbReference type="EMBL" id="BBD09949.1"/>
    </source>
</evidence>
<dbReference type="AlphaFoldDB" id="A0A2Z6B358"/>
<keyword evidence="3" id="KW-1185">Reference proteome</keyword>
<dbReference type="RefSeq" id="WP_126380943.1">
    <property type="nucleotide sequence ID" value="NZ_AP017378.1"/>
</dbReference>
<protein>
    <recommendedName>
        <fullName evidence="4">YtkA-like domain-containing protein</fullName>
    </recommendedName>
</protein>
<feature type="chain" id="PRO_5016244001" description="YtkA-like domain-containing protein" evidence="1">
    <location>
        <begin position="23"/>
        <end position="144"/>
    </location>
</feature>
<organism evidence="2 3">
    <name type="scientific">Desulfovibrio ferrophilus</name>
    <dbReference type="NCBI Taxonomy" id="241368"/>
    <lineage>
        <taxon>Bacteria</taxon>
        <taxon>Pseudomonadati</taxon>
        <taxon>Thermodesulfobacteriota</taxon>
        <taxon>Desulfovibrionia</taxon>
        <taxon>Desulfovibrionales</taxon>
        <taxon>Desulfovibrionaceae</taxon>
        <taxon>Desulfovibrio</taxon>
    </lineage>
</organism>